<dbReference type="InterPro" id="IPR005158">
    <property type="entry name" value="BTAD"/>
</dbReference>
<keyword evidence="5" id="KW-1185">Reference proteome</keyword>
<dbReference type="Proteomes" id="UP000235464">
    <property type="component" value="Chromosome I"/>
</dbReference>
<keyword evidence="4" id="KW-0418">Kinase</keyword>
<dbReference type="Pfam" id="PF03704">
    <property type="entry name" value="BTAD"/>
    <property type="match status" value="1"/>
</dbReference>
<dbReference type="InterPro" id="IPR041664">
    <property type="entry name" value="AAA_16"/>
</dbReference>
<dbReference type="SUPFAM" id="SSF46894">
    <property type="entry name" value="C-terminal effector domain of the bipartite response regulators"/>
    <property type="match status" value="1"/>
</dbReference>
<dbReference type="OrthoDB" id="3203171at2"/>
<dbReference type="RefSeq" id="WP_010045544.1">
    <property type="nucleotide sequence ID" value="NZ_LT962942.1"/>
</dbReference>
<dbReference type="GO" id="GO:0016301">
    <property type="term" value="F:kinase activity"/>
    <property type="evidence" value="ECO:0007669"/>
    <property type="project" value="UniProtKB-KW"/>
</dbReference>
<evidence type="ECO:0000313" key="4">
    <source>
        <dbReference type="EMBL" id="SOR83584.1"/>
    </source>
</evidence>
<dbReference type="GO" id="GO:0006355">
    <property type="term" value="P:regulation of DNA-templated transcription"/>
    <property type="evidence" value="ECO:0007669"/>
    <property type="project" value="InterPro"/>
</dbReference>
<dbReference type="InterPro" id="IPR036388">
    <property type="entry name" value="WH-like_DNA-bd_sf"/>
</dbReference>
<dbReference type="PANTHER" id="PTHR35807">
    <property type="entry name" value="TRANSCRIPTIONAL REGULATOR REDD-RELATED"/>
    <property type="match status" value="1"/>
</dbReference>
<dbReference type="SMART" id="SM01043">
    <property type="entry name" value="BTAD"/>
    <property type="match status" value="1"/>
</dbReference>
<evidence type="ECO:0000259" key="3">
    <source>
        <dbReference type="SMART" id="SM01043"/>
    </source>
</evidence>
<organism evidence="4 5">
    <name type="scientific">Streptomyces chartreusis NRRL 3882</name>
    <dbReference type="NCBI Taxonomy" id="1079985"/>
    <lineage>
        <taxon>Bacteria</taxon>
        <taxon>Bacillati</taxon>
        <taxon>Actinomycetota</taxon>
        <taxon>Actinomycetes</taxon>
        <taxon>Kitasatosporales</taxon>
        <taxon>Streptomycetaceae</taxon>
        <taxon>Streptomyces</taxon>
    </lineage>
</organism>
<evidence type="ECO:0000313" key="5">
    <source>
        <dbReference type="Proteomes" id="UP000235464"/>
    </source>
</evidence>
<evidence type="ECO:0000256" key="1">
    <source>
        <dbReference type="ARBA" id="ARBA00023012"/>
    </source>
</evidence>
<gene>
    <name evidence="4" type="ORF">SCNRRL3882_7030</name>
</gene>
<dbReference type="Gene3D" id="3.40.50.300">
    <property type="entry name" value="P-loop containing nucleotide triphosphate hydrolases"/>
    <property type="match status" value="1"/>
</dbReference>
<accession>A0A2N9BJQ0</accession>
<evidence type="ECO:0000256" key="2">
    <source>
        <dbReference type="SAM" id="MobiDB-lite"/>
    </source>
</evidence>
<dbReference type="Gene3D" id="1.25.40.10">
    <property type="entry name" value="Tetratricopeptide repeat domain"/>
    <property type="match status" value="2"/>
</dbReference>
<dbReference type="Pfam" id="PF13191">
    <property type="entry name" value="AAA_16"/>
    <property type="match status" value="1"/>
</dbReference>
<dbReference type="GO" id="GO:0003677">
    <property type="term" value="F:DNA binding"/>
    <property type="evidence" value="ECO:0007669"/>
    <property type="project" value="InterPro"/>
</dbReference>
<dbReference type="EMBL" id="LT963352">
    <property type="protein sequence ID" value="SOR83584.1"/>
    <property type="molecule type" value="Genomic_DNA"/>
</dbReference>
<dbReference type="GO" id="GO:0000160">
    <property type="term" value="P:phosphorelay signal transduction system"/>
    <property type="evidence" value="ECO:0007669"/>
    <property type="project" value="UniProtKB-KW"/>
</dbReference>
<dbReference type="InterPro" id="IPR016032">
    <property type="entry name" value="Sig_transdc_resp-reg_C-effctor"/>
</dbReference>
<sequence>MDAEAVQARLLGSLDLRVGDRRLGPLDSARAESLLAYLLLHRDAPRPRQHLAFLLWPGSSERQAYTNLRKVLHTLRRVLPECDRLIDIGPRSLQWRPDAPLWLDVEHFERSLAAGRLQEAVETYAGDLLEGRYDEWLLGERERLAGLHLNALEELVRRHERERNWSQAIYSAERLVASDPLREESHRLLMRLCRASGDRARAVRAYHACATVLDRELGIEPSPETRAVHESLVAAVPAGVENDSRPPPAVGGKASGTSPFVGREAERARLAAVWSAAVSGRAQLVLVSGEAGVGKTRLVSEMHAQAGAVTVAARAYPAEGSVAYGVVTAWLRSRPVAARLSRLDRPHLVELARLLPELTGRVPPPEPLPRAELRRRLFEAIGQALLAAGTPLLLILDDAQWADTPSLRLVHHLVRTAPSARLLVAATARREDCDVGHPLVELATTLQSQGRCTEIALDRLDRAQTALLAERITGRPLDATAMRRLYRDSEGNPLFVVEALKPDAPTDAPKVQAVIAGRLARLSRPAAALAGVAAAIGRAFTADVLSAASGLTEEAFVGALDELWHRGIIRAHGPNAYDFSHGRVRDAAYASLGPPRRRQAHLAIARALEQTGEAPPSARALHYDKAGATAEAVRWYERSAETAQWLHAHADAVRALDRALVLSDRLPPGPDAARLQLRLLTALPAPLVACEGYATERMARVHARALRLASRLGCAPEPPLVWSLALAALTRGDWEQARTFGEQLRIRAARDDDQVLKVESDYIRGITAYWPGRLTKARIHFEAAVRNFRPALRQAHVLRYGQDPELIVRLRLAHTLWLLGRPAEADRQQALALRAADESAHGYSRATVWVFSAILAADRGDTQEVRRCARMLDAHTGDDAPAQILLAAEVLAGHLDVLEGRTAAGLARVRDVREHVVRGPAPAPGLPGVATRLLLEDYALAGEPAAGLALADEALGMGRGAELWEAEIRRLRAACLEALGAPGDDVAAERDHALAVAHRQGARAFERRIRATLEERRPGHDGAIR</sequence>
<keyword evidence="1" id="KW-0902">Two-component regulatory system</keyword>
<dbReference type="Gene3D" id="1.10.10.10">
    <property type="entry name" value="Winged helix-like DNA-binding domain superfamily/Winged helix DNA-binding domain"/>
    <property type="match status" value="1"/>
</dbReference>
<dbReference type="InterPro" id="IPR011990">
    <property type="entry name" value="TPR-like_helical_dom_sf"/>
</dbReference>
<dbReference type="SUPFAM" id="SSF52540">
    <property type="entry name" value="P-loop containing nucleoside triphosphate hydrolases"/>
    <property type="match status" value="1"/>
</dbReference>
<name>A0A2N9BJQ0_STRCX</name>
<feature type="region of interest" description="Disordered" evidence="2">
    <location>
        <begin position="239"/>
        <end position="258"/>
    </location>
</feature>
<dbReference type="InterPro" id="IPR051677">
    <property type="entry name" value="AfsR-DnrI-RedD_regulator"/>
</dbReference>
<dbReference type="InterPro" id="IPR027417">
    <property type="entry name" value="P-loop_NTPase"/>
</dbReference>
<dbReference type="SUPFAM" id="SSF48452">
    <property type="entry name" value="TPR-like"/>
    <property type="match status" value="1"/>
</dbReference>
<protein>
    <submittedName>
        <fullName evidence="4">TOMM system kinase/cyclase fusion protein</fullName>
    </submittedName>
</protein>
<reference evidence="5" key="1">
    <citation type="submission" date="2017-11" db="EMBL/GenBank/DDBJ databases">
        <authorList>
            <person name="Wibberg D."/>
        </authorList>
    </citation>
    <scope>NUCLEOTIDE SEQUENCE [LARGE SCALE GENOMIC DNA]</scope>
</reference>
<feature type="domain" description="Bacterial transcriptional activator" evidence="3">
    <location>
        <begin position="103"/>
        <end position="233"/>
    </location>
</feature>
<dbReference type="AlphaFoldDB" id="A0A2N9BJQ0"/>
<keyword evidence="4" id="KW-0808">Transferase</keyword>
<proteinExistence type="predicted"/>